<sequence>MNLSTTTQARKISALHPEEVETGLRRFFPRRGGGRGPLPNPPPLCRGGDLKLPPPRSGGGPGWGQHPTGTYRTTSRNSPWPR</sequence>
<protein>
    <submittedName>
        <fullName evidence="2">Uncharacterized protein</fullName>
    </submittedName>
</protein>
<geneLocation type="plasmid" evidence="2">
    <name>p15unnamed</name>
</geneLocation>
<evidence type="ECO:0000313" key="2">
    <source>
        <dbReference type="EMBL" id="PNQ96636.1"/>
    </source>
</evidence>
<reference evidence="2 3" key="1">
    <citation type="submission" date="2018-01" db="EMBL/GenBank/DDBJ databases">
        <title>Whole genome sequence of Azospirillum brasilense REC3 isolated from strawberry roots.</title>
        <authorList>
            <person name="Fontana C.A."/>
            <person name="Salazar S.M."/>
            <person name="Bassi D."/>
            <person name="Puglisi E."/>
            <person name="Lovaisa N.C."/>
            <person name="Toffoli L.M."/>
            <person name="Pedraza R."/>
            <person name="Cocconcelli P.S."/>
        </authorList>
    </citation>
    <scope>NUCLEOTIDE SEQUENCE [LARGE SCALE GENOMIC DNA]</scope>
    <source>
        <strain evidence="2 3">REC3</strain>
        <plasmid evidence="2">p15unnamed</plasmid>
    </source>
</reference>
<feature type="compositionally biased region" description="Polar residues" evidence="1">
    <location>
        <begin position="70"/>
        <end position="82"/>
    </location>
</feature>
<proteinExistence type="predicted"/>
<evidence type="ECO:0000256" key="1">
    <source>
        <dbReference type="SAM" id="MobiDB-lite"/>
    </source>
</evidence>
<dbReference type="Proteomes" id="UP000236268">
    <property type="component" value="Unassembled WGS sequence"/>
</dbReference>
<accession>A0A2K1FVT4</accession>
<organism evidence="2 3">
    <name type="scientific">Azospirillum argentinense</name>
    <dbReference type="NCBI Taxonomy" id="2970906"/>
    <lineage>
        <taxon>Bacteria</taxon>
        <taxon>Pseudomonadati</taxon>
        <taxon>Pseudomonadota</taxon>
        <taxon>Alphaproteobacteria</taxon>
        <taxon>Rhodospirillales</taxon>
        <taxon>Azospirillaceae</taxon>
        <taxon>Azospirillum</taxon>
    </lineage>
</organism>
<keyword evidence="2" id="KW-0614">Plasmid</keyword>
<comment type="caution">
    <text evidence="2">The sequence shown here is derived from an EMBL/GenBank/DDBJ whole genome shotgun (WGS) entry which is preliminary data.</text>
</comment>
<gene>
    <name evidence="2" type="ORF">C1S70_22235</name>
</gene>
<dbReference type="AlphaFoldDB" id="A0A2K1FVT4"/>
<dbReference type="EMBL" id="POWG01000027">
    <property type="protein sequence ID" value="PNQ96636.1"/>
    <property type="molecule type" value="Genomic_DNA"/>
</dbReference>
<feature type="region of interest" description="Disordered" evidence="1">
    <location>
        <begin position="27"/>
        <end position="82"/>
    </location>
</feature>
<name>A0A2K1FVT4_9PROT</name>
<evidence type="ECO:0000313" key="3">
    <source>
        <dbReference type="Proteomes" id="UP000236268"/>
    </source>
</evidence>